<dbReference type="InterPro" id="IPR036425">
    <property type="entry name" value="MoaB/Mog-like_dom_sf"/>
</dbReference>
<protein>
    <submittedName>
        <fullName evidence="3">CinA-like protein</fullName>
    </submittedName>
</protein>
<gene>
    <name evidence="3" type="ORF">OMM_01801</name>
</gene>
<evidence type="ECO:0000313" key="3">
    <source>
        <dbReference type="EMBL" id="ETR72324.1"/>
    </source>
</evidence>
<evidence type="ECO:0000313" key="4">
    <source>
        <dbReference type="Proteomes" id="UP000189670"/>
    </source>
</evidence>
<dbReference type="PANTHER" id="PTHR13939">
    <property type="entry name" value="NICOTINAMIDE-NUCLEOTIDE AMIDOHYDROLASE PNCC"/>
    <property type="match status" value="1"/>
</dbReference>
<evidence type="ECO:0000259" key="2">
    <source>
        <dbReference type="Pfam" id="PF18146"/>
    </source>
</evidence>
<dbReference type="InterPro" id="IPR036653">
    <property type="entry name" value="CinA-like_C"/>
</dbReference>
<dbReference type="PANTHER" id="PTHR13939:SF0">
    <property type="entry name" value="NMN AMIDOHYDROLASE-LIKE PROTEIN YFAY"/>
    <property type="match status" value="1"/>
</dbReference>
<dbReference type="SUPFAM" id="SSF142433">
    <property type="entry name" value="CinA-like"/>
    <property type="match status" value="1"/>
</dbReference>
<dbReference type="Proteomes" id="UP000189670">
    <property type="component" value="Unassembled WGS sequence"/>
</dbReference>
<feature type="domain" description="CinA C-terminal" evidence="1">
    <location>
        <begin position="119"/>
        <end position="253"/>
    </location>
</feature>
<proteinExistence type="predicted"/>
<dbReference type="InterPro" id="IPR050101">
    <property type="entry name" value="CinA"/>
</dbReference>
<name>A0A1V1PC28_9BACT</name>
<sequence>MGHCRTYFLPGVPHEMKKMFNSYVLPELNQDNHQRHTKIVHKTIVCFGLSESALGDTIKDIPGILDGVRIGTRSKFPELHIKIYATSHSLENANALLRQAEQICVSRLGKYIVSTTGETIQQVVGHLLKKENATLAIAESCTGGLIAHLMTQVPGSSDYFLCSAVTYANEAKTAILNVSHDTIQKYGAVSEKTVREMALGIRNKNNASYGLATSGIAGPGGGTPEKPVGTLCMAVASDSGINYQKIVLSFGTRAQKKSFLQWLQWITSEERC</sequence>
<dbReference type="Gene3D" id="3.90.950.20">
    <property type="entry name" value="CinA-like"/>
    <property type="match status" value="1"/>
</dbReference>
<feature type="domain" description="CinA KH" evidence="2">
    <location>
        <begin position="41"/>
        <end position="112"/>
    </location>
</feature>
<dbReference type="AlphaFoldDB" id="A0A1V1PC28"/>
<evidence type="ECO:0000259" key="1">
    <source>
        <dbReference type="Pfam" id="PF02464"/>
    </source>
</evidence>
<dbReference type="Gene3D" id="3.30.70.2860">
    <property type="match status" value="1"/>
</dbReference>
<reference evidence="4" key="1">
    <citation type="submission" date="2012-11" db="EMBL/GenBank/DDBJ databases">
        <authorList>
            <person name="Lucero-Rivera Y.E."/>
            <person name="Tovar-Ramirez D."/>
        </authorList>
    </citation>
    <scope>NUCLEOTIDE SEQUENCE [LARGE SCALE GENOMIC DNA]</scope>
    <source>
        <strain evidence="4">Araruama</strain>
    </source>
</reference>
<dbReference type="InterPro" id="IPR008136">
    <property type="entry name" value="CinA_C"/>
</dbReference>
<dbReference type="Pfam" id="PF18146">
    <property type="entry name" value="CinA_KH"/>
    <property type="match status" value="1"/>
</dbReference>
<accession>A0A1V1PC28</accession>
<dbReference type="EMBL" id="ATBP01000160">
    <property type="protein sequence ID" value="ETR72324.1"/>
    <property type="molecule type" value="Genomic_DNA"/>
</dbReference>
<organism evidence="3 4">
    <name type="scientific">Candidatus Magnetoglobus multicellularis str. Araruama</name>
    <dbReference type="NCBI Taxonomy" id="890399"/>
    <lineage>
        <taxon>Bacteria</taxon>
        <taxon>Pseudomonadati</taxon>
        <taxon>Thermodesulfobacteriota</taxon>
        <taxon>Desulfobacteria</taxon>
        <taxon>Desulfobacterales</taxon>
        <taxon>Desulfobacteraceae</taxon>
        <taxon>Candidatus Magnetoglobus</taxon>
    </lineage>
</organism>
<dbReference type="InterPro" id="IPR041424">
    <property type="entry name" value="CinA_KH"/>
</dbReference>
<dbReference type="Pfam" id="PF02464">
    <property type="entry name" value="CinA"/>
    <property type="match status" value="1"/>
</dbReference>
<dbReference type="SUPFAM" id="SSF53218">
    <property type="entry name" value="Molybdenum cofactor biosynthesis proteins"/>
    <property type="match status" value="1"/>
</dbReference>
<comment type="caution">
    <text evidence="3">The sequence shown here is derived from an EMBL/GenBank/DDBJ whole genome shotgun (WGS) entry which is preliminary data.</text>
</comment>
<dbReference type="NCBIfam" id="TIGR00199">
    <property type="entry name" value="PncC_domain"/>
    <property type="match status" value="1"/>
</dbReference>